<dbReference type="AlphaFoldDB" id="A0A365Y2Q5"/>
<organism evidence="2 3">
    <name type="scientific">Chitinophaga flava</name>
    <dbReference type="NCBI Taxonomy" id="2259036"/>
    <lineage>
        <taxon>Bacteria</taxon>
        <taxon>Pseudomonadati</taxon>
        <taxon>Bacteroidota</taxon>
        <taxon>Chitinophagia</taxon>
        <taxon>Chitinophagales</taxon>
        <taxon>Chitinophagaceae</taxon>
        <taxon>Chitinophaga</taxon>
    </lineage>
</organism>
<sequence>MNTRQIIMITATLTAALVAGLFFGFAVSINPAFTRLPDAQYITAMQAINDVIVNPLFMSAFLGAAILLPVAAIQQQGRRKGLLWLSAILYIVGVFGITSAANVPMNDALAKVQVAGASAQQLADARNTFAGPWNGWHNVRTIISVVATILAIMACLQKEESKK</sequence>
<keyword evidence="1" id="KW-1133">Transmembrane helix</keyword>
<protein>
    <submittedName>
        <fullName evidence="2">DUF1772 domain-containing protein</fullName>
    </submittedName>
</protein>
<dbReference type="OrthoDB" id="772592at2"/>
<keyword evidence="1" id="KW-0472">Membrane</keyword>
<evidence type="ECO:0000313" key="3">
    <source>
        <dbReference type="Proteomes" id="UP000253410"/>
    </source>
</evidence>
<feature type="transmembrane region" description="Helical" evidence="1">
    <location>
        <begin position="52"/>
        <end position="70"/>
    </location>
</feature>
<proteinExistence type="predicted"/>
<comment type="caution">
    <text evidence="2">The sequence shown here is derived from an EMBL/GenBank/DDBJ whole genome shotgun (WGS) entry which is preliminary data.</text>
</comment>
<evidence type="ECO:0000313" key="2">
    <source>
        <dbReference type="EMBL" id="RBL92882.1"/>
    </source>
</evidence>
<keyword evidence="1" id="KW-0812">Transmembrane</keyword>
<dbReference type="EMBL" id="QFFJ01000001">
    <property type="protein sequence ID" value="RBL92882.1"/>
    <property type="molecule type" value="Genomic_DNA"/>
</dbReference>
<keyword evidence="3" id="KW-1185">Reference proteome</keyword>
<reference evidence="2 3" key="1">
    <citation type="submission" date="2018-05" db="EMBL/GenBank/DDBJ databases">
        <title>Chitinophaga sp. K3CV102501T nov., isolated from isolated from a monsoon evergreen broad-leaved forest soil.</title>
        <authorList>
            <person name="Lv Y."/>
        </authorList>
    </citation>
    <scope>NUCLEOTIDE SEQUENCE [LARGE SCALE GENOMIC DNA]</scope>
    <source>
        <strain evidence="2 3">GDMCC 1.1325</strain>
    </source>
</reference>
<feature type="transmembrane region" description="Helical" evidence="1">
    <location>
        <begin position="139"/>
        <end position="156"/>
    </location>
</feature>
<evidence type="ECO:0000256" key="1">
    <source>
        <dbReference type="SAM" id="Phobius"/>
    </source>
</evidence>
<dbReference type="Pfam" id="PF08592">
    <property type="entry name" value="Anthrone_oxy"/>
    <property type="match status" value="1"/>
</dbReference>
<dbReference type="Proteomes" id="UP000253410">
    <property type="component" value="Unassembled WGS sequence"/>
</dbReference>
<accession>A0A365Y2Q5</accession>
<dbReference type="RefSeq" id="WP_113615478.1">
    <property type="nucleotide sequence ID" value="NZ_QFFJ01000001.1"/>
</dbReference>
<dbReference type="InterPro" id="IPR013901">
    <property type="entry name" value="Anthrone_oxy"/>
</dbReference>
<name>A0A365Y2Q5_9BACT</name>
<gene>
    <name evidence="2" type="ORF">DF182_09980</name>
</gene>
<feature type="transmembrane region" description="Helical" evidence="1">
    <location>
        <begin position="82"/>
        <end position="101"/>
    </location>
</feature>